<keyword evidence="3" id="KW-1185">Reference proteome</keyword>
<evidence type="ECO:0000256" key="1">
    <source>
        <dbReference type="SAM" id="Phobius"/>
    </source>
</evidence>
<keyword evidence="1" id="KW-1133">Transmembrane helix</keyword>
<evidence type="ECO:0000313" key="2">
    <source>
        <dbReference type="EMBL" id="MFD2550260.1"/>
    </source>
</evidence>
<reference evidence="3" key="1">
    <citation type="journal article" date="2019" name="Int. J. Syst. Evol. Microbiol.">
        <title>The Global Catalogue of Microorganisms (GCM) 10K type strain sequencing project: providing services to taxonomists for standard genome sequencing and annotation.</title>
        <authorList>
            <consortium name="The Broad Institute Genomics Platform"/>
            <consortium name="The Broad Institute Genome Sequencing Center for Infectious Disease"/>
            <person name="Wu L."/>
            <person name="Ma J."/>
        </authorList>
    </citation>
    <scope>NUCLEOTIDE SEQUENCE [LARGE SCALE GENOMIC DNA]</scope>
    <source>
        <strain evidence="3">KCTC 42587</strain>
    </source>
</reference>
<dbReference type="Proteomes" id="UP001597472">
    <property type="component" value="Unassembled WGS sequence"/>
</dbReference>
<protein>
    <submittedName>
        <fullName evidence="2">Uncharacterized protein</fullName>
    </submittedName>
</protein>
<name>A0ABW5KPD9_9FLAO</name>
<keyword evidence="1" id="KW-0472">Membrane</keyword>
<feature type="transmembrane region" description="Helical" evidence="1">
    <location>
        <begin position="70"/>
        <end position="91"/>
    </location>
</feature>
<dbReference type="RefSeq" id="WP_376890965.1">
    <property type="nucleotide sequence ID" value="NZ_JBHULS010000001.1"/>
</dbReference>
<evidence type="ECO:0000313" key="3">
    <source>
        <dbReference type="Proteomes" id="UP001597472"/>
    </source>
</evidence>
<dbReference type="EMBL" id="JBHULS010000001">
    <property type="protein sequence ID" value="MFD2550260.1"/>
    <property type="molecule type" value="Genomic_DNA"/>
</dbReference>
<keyword evidence="1" id="KW-0812">Transmembrane</keyword>
<organism evidence="2 3">
    <name type="scientific">Bizionia sediminis</name>
    <dbReference type="NCBI Taxonomy" id="1737064"/>
    <lineage>
        <taxon>Bacteria</taxon>
        <taxon>Pseudomonadati</taxon>
        <taxon>Bacteroidota</taxon>
        <taxon>Flavobacteriia</taxon>
        <taxon>Flavobacteriales</taxon>
        <taxon>Flavobacteriaceae</taxon>
        <taxon>Bizionia</taxon>
    </lineage>
</organism>
<feature type="transmembrane region" description="Helical" evidence="1">
    <location>
        <begin position="32"/>
        <end position="50"/>
    </location>
</feature>
<comment type="caution">
    <text evidence="2">The sequence shown here is derived from an EMBL/GenBank/DDBJ whole genome shotgun (WGS) entry which is preliminary data.</text>
</comment>
<gene>
    <name evidence="2" type="ORF">ACFSQP_00400</name>
</gene>
<proteinExistence type="predicted"/>
<accession>A0ABW5KPD9</accession>
<sequence length="95" mass="11028">MHQLAALFQFYKPYLFWSVLITIILKSLGSELVVICISKFVLIGFLWYTFTETTLKRQFIFYKNLGITAGQLFGAMFLFDLMVTLLISIILNSFL</sequence>